<dbReference type="PANTHER" id="PTHR46601:SF1">
    <property type="entry name" value="ADF-H DOMAIN-CONTAINING PROTEIN"/>
    <property type="match status" value="1"/>
</dbReference>
<dbReference type="PANTHER" id="PTHR46601">
    <property type="entry name" value="ULP_PROTEASE DOMAIN-CONTAINING PROTEIN"/>
    <property type="match status" value="1"/>
</dbReference>
<feature type="compositionally biased region" description="Acidic residues" evidence="1">
    <location>
        <begin position="115"/>
        <end position="132"/>
    </location>
</feature>
<dbReference type="OrthoDB" id="6375801at2759"/>
<feature type="compositionally biased region" description="Acidic residues" evidence="1">
    <location>
        <begin position="76"/>
        <end position="108"/>
    </location>
</feature>
<feature type="non-terminal residue" evidence="2">
    <location>
        <position position="1"/>
    </location>
</feature>
<organism evidence="2 4">
    <name type="scientific">Didymodactylos carnosus</name>
    <dbReference type="NCBI Taxonomy" id="1234261"/>
    <lineage>
        <taxon>Eukaryota</taxon>
        <taxon>Metazoa</taxon>
        <taxon>Spiralia</taxon>
        <taxon>Gnathifera</taxon>
        <taxon>Rotifera</taxon>
        <taxon>Eurotatoria</taxon>
        <taxon>Bdelloidea</taxon>
        <taxon>Philodinida</taxon>
        <taxon>Philodinidae</taxon>
        <taxon>Didymodactylos</taxon>
    </lineage>
</organism>
<dbReference type="EMBL" id="CAJOBC010095463">
    <property type="protein sequence ID" value="CAF4432881.1"/>
    <property type="molecule type" value="Genomic_DNA"/>
</dbReference>
<dbReference type="EMBL" id="CAJNOQ010029641">
    <property type="protein sequence ID" value="CAF1569805.1"/>
    <property type="molecule type" value="Genomic_DNA"/>
</dbReference>
<gene>
    <name evidence="2" type="ORF">GPM918_LOCUS40321</name>
    <name evidence="3" type="ORF">SRO942_LOCUS41255</name>
</gene>
<protein>
    <submittedName>
        <fullName evidence="2">Uncharacterized protein</fullName>
    </submittedName>
</protein>
<evidence type="ECO:0000313" key="3">
    <source>
        <dbReference type="EMBL" id="CAF4432881.1"/>
    </source>
</evidence>
<evidence type="ECO:0000313" key="2">
    <source>
        <dbReference type="EMBL" id="CAF1569805.1"/>
    </source>
</evidence>
<dbReference type="Proteomes" id="UP000681722">
    <property type="component" value="Unassembled WGS sequence"/>
</dbReference>
<comment type="caution">
    <text evidence="2">The sequence shown here is derived from an EMBL/GenBank/DDBJ whole genome shotgun (WGS) entry which is preliminary data.</text>
</comment>
<name>A0A815YFF1_9BILA</name>
<feature type="compositionally biased region" description="Basic and acidic residues" evidence="1">
    <location>
        <begin position="133"/>
        <end position="143"/>
    </location>
</feature>
<dbReference type="AlphaFoldDB" id="A0A815YFF1"/>
<evidence type="ECO:0000313" key="4">
    <source>
        <dbReference type="Proteomes" id="UP000663829"/>
    </source>
</evidence>
<dbReference type="Proteomes" id="UP000663829">
    <property type="component" value="Unassembled WGS sequence"/>
</dbReference>
<evidence type="ECO:0000256" key="1">
    <source>
        <dbReference type="SAM" id="MobiDB-lite"/>
    </source>
</evidence>
<keyword evidence="4" id="KW-1185">Reference proteome</keyword>
<feature type="region of interest" description="Disordered" evidence="1">
    <location>
        <begin position="63"/>
        <end position="143"/>
    </location>
</feature>
<proteinExistence type="predicted"/>
<sequence length="409" mass="46690">MPKPKYCQHPTRHATSKLIAKGGKAVSFKLSTFLLSQYDILNTRVRWLCPRCHMLESNEMKIRQPMQINNNRSSTDDESTAEDIPSDENDDEDGTEEVSYDNEEDEDNSYSNVDMETETNDNNEETDDESMEEGSKGKVQDRHNANPHHLLISESNELLDGLKNLFNESDDTEQVRLMTIAPKQWDRKKVEKWFNSKQNQARRSVILRKSEGVLAYPQCLRGNLSLSDETFDVVVQFYCEDGISRVSSNAKDTILINKQPVPVRFMEMTVLDAYRIFNERYPGDIAQSTFYSLRPREVKISSPHEAFHHKNDFGLEACWTFTVTGHGKGAGDGIGAALKSTARRASLSKSILLSTAKDFYEFCRNHQLETANRSNKQNPAVHIFYLDSEEVEQVKEGVMKARSKQLHSS</sequence>
<accession>A0A815YFF1</accession>
<reference evidence="2" key="1">
    <citation type="submission" date="2021-02" db="EMBL/GenBank/DDBJ databases">
        <authorList>
            <person name="Nowell W R."/>
        </authorList>
    </citation>
    <scope>NUCLEOTIDE SEQUENCE</scope>
</reference>